<dbReference type="EMBL" id="CH474002">
    <property type="protein sequence ID" value="EDL87619.1"/>
    <property type="molecule type" value="Genomic_DNA"/>
</dbReference>
<dbReference type="Proteomes" id="UP000234681">
    <property type="component" value="Chromosome 1"/>
</dbReference>
<organism evidence="1 2">
    <name type="scientific">Rattus norvegicus</name>
    <name type="common">Rat</name>
    <dbReference type="NCBI Taxonomy" id="10116"/>
    <lineage>
        <taxon>Eukaryota</taxon>
        <taxon>Metazoa</taxon>
        <taxon>Chordata</taxon>
        <taxon>Craniata</taxon>
        <taxon>Vertebrata</taxon>
        <taxon>Euteleostomi</taxon>
        <taxon>Mammalia</taxon>
        <taxon>Eutheria</taxon>
        <taxon>Euarchontoglires</taxon>
        <taxon>Glires</taxon>
        <taxon>Rodentia</taxon>
        <taxon>Myomorpha</taxon>
        <taxon>Muroidea</taxon>
        <taxon>Muridae</taxon>
        <taxon>Murinae</taxon>
        <taxon>Rattus</taxon>
    </lineage>
</organism>
<evidence type="ECO:0000313" key="2">
    <source>
        <dbReference type="Proteomes" id="UP000234681"/>
    </source>
</evidence>
<reference evidence="1 2" key="1">
    <citation type="submission" date="2005-09" db="EMBL/GenBank/DDBJ databases">
        <authorList>
            <person name="Mural R.J."/>
            <person name="Li P.W."/>
            <person name="Adams M.D."/>
            <person name="Amanatides P.G."/>
            <person name="Baden-Tillson H."/>
            <person name="Barnstead M."/>
            <person name="Chin S.H."/>
            <person name="Dew I."/>
            <person name="Evans C.A."/>
            <person name="Ferriera S."/>
            <person name="Flanigan M."/>
            <person name="Fosler C."/>
            <person name="Glodek A."/>
            <person name="Gu Z."/>
            <person name="Holt R.A."/>
            <person name="Jennings D."/>
            <person name="Kraft C.L."/>
            <person name="Lu F."/>
            <person name="Nguyen T."/>
            <person name="Nusskern D.R."/>
            <person name="Pfannkoch C.M."/>
            <person name="Sitter C."/>
            <person name="Sutton G.G."/>
            <person name="Venter J.C."/>
            <person name="Wang Z."/>
            <person name="Woodage T."/>
            <person name="Zheng X.H."/>
            <person name="Zhong F."/>
        </authorList>
    </citation>
    <scope>NUCLEOTIDE SEQUENCE [LARGE SCALE GENOMIC DNA]</scope>
    <source>
        <strain>BN</strain>
        <strain evidence="2">Sprague-Dawley</strain>
    </source>
</reference>
<evidence type="ECO:0000313" key="1">
    <source>
        <dbReference type="EMBL" id="EDL87619.1"/>
    </source>
</evidence>
<protein>
    <submittedName>
        <fullName evidence="1">RCG41971</fullName>
    </submittedName>
</protein>
<proteinExistence type="predicted"/>
<name>A6JV10_RAT</name>
<accession>A6JV10</accession>
<gene>
    <name evidence="1" type="ORF">rCG_41971</name>
</gene>
<sequence>MNHLESKAHDLQ</sequence>